<gene>
    <name evidence="1" type="ORF">IWW38_001427</name>
</gene>
<comment type="caution">
    <text evidence="1">The sequence shown here is derived from an EMBL/GenBank/DDBJ whole genome shotgun (WGS) entry which is preliminary data.</text>
</comment>
<dbReference type="Proteomes" id="UP001139981">
    <property type="component" value="Unassembled WGS sequence"/>
</dbReference>
<keyword evidence="2" id="KW-1185">Reference proteome</keyword>
<evidence type="ECO:0000313" key="1">
    <source>
        <dbReference type="EMBL" id="KAJ2898314.1"/>
    </source>
</evidence>
<name>A0ACC1M811_9FUNG</name>
<evidence type="ECO:0000313" key="2">
    <source>
        <dbReference type="Proteomes" id="UP001139981"/>
    </source>
</evidence>
<protein>
    <submittedName>
        <fullName evidence="1">Uncharacterized protein</fullName>
    </submittedName>
</protein>
<accession>A0ACC1M811</accession>
<sequence>MATTAAAPSQQQQRVPGLYQSASARSVSSVSTAASTGSGGGGGETWVGGKKRDWDNAFISKYQEFEATLQENDRWLALYWQSIAGVKDTKRPNNAITEALKASSARRRGRARMDVRDVFNVDGKTLTLSPVASRFKTSSTWSLRRSFSGNSVQGNNSLDMAMAHMAMMAPRSPFLTNVSGSSEPASLLARSNSAAAKTAAAVKRLQAMAGGGAGGDAVTSSPPPPSSVPTPLSGETVVEITPPPPALPPSTLPVARFTPSAQASTLRDMILLNHRQPSVVKTAHPPPPGLARASSSEAEVTKSELTKSEEDVRERLQCVRIALGRRSMGRIPEKSPASEEEDAVCELAQRRIDDIAKAISPDASDEELEALCRDIDEVASMLPPSDAEEEEVEVAKGKQHFKSTSSDDADEEDTSDDAAEGVLDVVIDVQPIDLRLDAVVVPGGEAHGAPPPSKRKHSDDEKTAAMPPPGNSSRLMNPTSASLSRGRLINSTPSSRGRGRARPAPYSTAAPRNPAAMRTPSVASSSQGSADEAPGSSMVKQPTVMGASRQGRVAEARRKFEQPTAGAAFLGPVAAMRPGYSSIVATEKSKIPKVASKISSEASRINAAAASAPGRRKLATTSTATGANGGSGSELLFKSVARPPTTAAQQHPNKNGVRSQQSRELLSSSQAAADRRVRPAPLKIAATSSAIPVPTKAKGKAVLPPSSSAAESDASKSSADSGRWGLTSMLSVLSPSSWKQQAEEPSAAATAACQTPTPAAGGAGNLKNKIASPYDVTSPQNPYQPRPEHGGGSRAQLVMPTYQDMAVPLRKSSARASSILLKKSQQQRPSNSQMHQQRLINITEGGRLSGASSFRSSFFSDDDAPMPSSSSKVVDMSSPSMPRTKSTPDLLAEDMTTPIRHHGMRQQKPPPRSAIRPSDEYTTIVPPGESYPPDIESEYSDEYSDDEFSPSSAAGGGTRKKKKNDFKIPKWATTPELARGLEMQEKVNPDHIFGRVKPLRINEIFNRPQEPPEEQRRKPRNSSMIWNTNDALTREEELKYIHKMGYDP</sequence>
<organism evidence="1 2">
    <name type="scientific">Coemansia aciculifera</name>
    <dbReference type="NCBI Taxonomy" id="417176"/>
    <lineage>
        <taxon>Eukaryota</taxon>
        <taxon>Fungi</taxon>
        <taxon>Fungi incertae sedis</taxon>
        <taxon>Zoopagomycota</taxon>
        <taxon>Kickxellomycotina</taxon>
        <taxon>Kickxellomycetes</taxon>
        <taxon>Kickxellales</taxon>
        <taxon>Kickxellaceae</taxon>
        <taxon>Coemansia</taxon>
    </lineage>
</organism>
<proteinExistence type="predicted"/>
<reference evidence="1" key="1">
    <citation type="submission" date="2022-07" db="EMBL/GenBank/DDBJ databases">
        <title>Phylogenomic reconstructions and comparative analyses of Kickxellomycotina fungi.</title>
        <authorList>
            <person name="Reynolds N.K."/>
            <person name="Stajich J.E."/>
            <person name="Barry K."/>
            <person name="Grigoriev I.V."/>
            <person name="Crous P."/>
            <person name="Smith M.E."/>
        </authorList>
    </citation>
    <scope>NUCLEOTIDE SEQUENCE</scope>
    <source>
        <strain evidence="1">CBS 190363</strain>
    </source>
</reference>
<dbReference type="EMBL" id="JANBVB010000068">
    <property type="protein sequence ID" value="KAJ2898314.1"/>
    <property type="molecule type" value="Genomic_DNA"/>
</dbReference>